<accession>A0ACB8Y4N9</accession>
<proteinExistence type="predicted"/>
<dbReference type="EMBL" id="CM042060">
    <property type="protein sequence ID" value="KAI3678526.1"/>
    <property type="molecule type" value="Genomic_DNA"/>
</dbReference>
<name>A0ACB8Y4N9_ARCLA</name>
<evidence type="ECO:0000313" key="2">
    <source>
        <dbReference type="Proteomes" id="UP001055879"/>
    </source>
</evidence>
<protein>
    <submittedName>
        <fullName evidence="1">Uncharacterized protein</fullName>
    </submittedName>
</protein>
<organism evidence="1 2">
    <name type="scientific">Arctium lappa</name>
    <name type="common">Greater burdock</name>
    <name type="synonym">Lappa major</name>
    <dbReference type="NCBI Taxonomy" id="4217"/>
    <lineage>
        <taxon>Eukaryota</taxon>
        <taxon>Viridiplantae</taxon>
        <taxon>Streptophyta</taxon>
        <taxon>Embryophyta</taxon>
        <taxon>Tracheophyta</taxon>
        <taxon>Spermatophyta</taxon>
        <taxon>Magnoliopsida</taxon>
        <taxon>eudicotyledons</taxon>
        <taxon>Gunneridae</taxon>
        <taxon>Pentapetalae</taxon>
        <taxon>asterids</taxon>
        <taxon>campanulids</taxon>
        <taxon>Asterales</taxon>
        <taxon>Asteraceae</taxon>
        <taxon>Carduoideae</taxon>
        <taxon>Cardueae</taxon>
        <taxon>Arctiinae</taxon>
        <taxon>Arctium</taxon>
    </lineage>
</organism>
<evidence type="ECO:0000313" key="1">
    <source>
        <dbReference type="EMBL" id="KAI3678526.1"/>
    </source>
</evidence>
<reference evidence="2" key="1">
    <citation type="journal article" date="2022" name="Mol. Ecol. Resour.">
        <title>The genomes of chicory, endive, great burdock and yacon provide insights into Asteraceae palaeo-polyploidization history and plant inulin production.</title>
        <authorList>
            <person name="Fan W."/>
            <person name="Wang S."/>
            <person name="Wang H."/>
            <person name="Wang A."/>
            <person name="Jiang F."/>
            <person name="Liu H."/>
            <person name="Zhao H."/>
            <person name="Xu D."/>
            <person name="Zhang Y."/>
        </authorList>
    </citation>
    <scope>NUCLEOTIDE SEQUENCE [LARGE SCALE GENOMIC DNA]</scope>
    <source>
        <strain evidence="2">cv. Niubang</strain>
    </source>
</reference>
<gene>
    <name evidence="1" type="ORF">L6452_37822</name>
</gene>
<reference evidence="1 2" key="2">
    <citation type="journal article" date="2022" name="Mol. Ecol. Resour.">
        <title>The genomes of chicory, endive, great burdock and yacon provide insights into Asteraceae paleo-polyploidization history and plant inulin production.</title>
        <authorList>
            <person name="Fan W."/>
            <person name="Wang S."/>
            <person name="Wang H."/>
            <person name="Wang A."/>
            <person name="Jiang F."/>
            <person name="Liu H."/>
            <person name="Zhao H."/>
            <person name="Xu D."/>
            <person name="Zhang Y."/>
        </authorList>
    </citation>
    <scope>NUCLEOTIDE SEQUENCE [LARGE SCALE GENOMIC DNA]</scope>
    <source>
        <strain evidence="2">cv. Niubang</strain>
    </source>
</reference>
<comment type="caution">
    <text evidence="1">The sequence shown here is derived from an EMBL/GenBank/DDBJ whole genome shotgun (WGS) entry which is preliminary data.</text>
</comment>
<sequence>MSLSPLHFFIKPKFSFNSHLSLSLSFSSTFISQFLIIFFIPKSIPFLFLLYSTFGSVVNNIYIMMMKKCKPKPSKISIQTTIDWEVRPGGMLVQKRVVGSDSDPDTSPIINIKVSHDSYHHHLSLPSHSTFGDLKKILTRETNLEAKDQRLLFRGKEKSDDECLDMAGVRDMSKVILLEDPASKERKLVDKSKNRGKLQTYDAVVKVRAEVDRLAYKVVALETSAKNGIKIVDKEIEVLAELLMKELLKLDGIEAEGEAKAQRRIEVRRVQGFVDTLDNLKLMKSTKNHFDKRVFSPAVSVTTKWETFDSGVGSLNTPNHVQTSTKITEEWEQFE</sequence>
<dbReference type="Proteomes" id="UP001055879">
    <property type="component" value="Linkage Group LG14"/>
</dbReference>
<keyword evidence="2" id="KW-1185">Reference proteome</keyword>